<dbReference type="EMBL" id="JACCHT010000001">
    <property type="protein sequence ID" value="NYT27561.1"/>
    <property type="molecule type" value="Genomic_DNA"/>
</dbReference>
<evidence type="ECO:0000313" key="1">
    <source>
        <dbReference type="EMBL" id="NYT27561.1"/>
    </source>
</evidence>
<accession>A0A853F3J1</accession>
<sequence>MHNAKMEFACEKLFKEVKIDKHKIQIIDYACGQGVASVVLLNNLEKLKFPIDKVNKITLIEPSHIALNRADYFLHNSSKTTTINKKLDEIIIEDLKTDSKAVKFHLFSNILDMGDEEFNIKDIANKIIKSQKGNNYFICVSPREYSKLNKFMKFFSNYKLIDSSNGISSFHDGKDWQIGYNIFQVEL</sequence>
<proteinExistence type="predicted"/>
<evidence type="ECO:0008006" key="3">
    <source>
        <dbReference type="Google" id="ProtNLM"/>
    </source>
</evidence>
<reference evidence="1 2" key="1">
    <citation type="submission" date="2020-05" db="EMBL/GenBank/DDBJ databases">
        <title>Horizontal transmission and recombination maintain forever young bacterial symbiont genomes.</title>
        <authorList>
            <person name="Russell S.L."/>
            <person name="Pepper-Tunick E."/>
            <person name="Svedberg J."/>
            <person name="Byrne A."/>
            <person name="Ruelas Castillo J."/>
            <person name="Vollmers C."/>
            <person name="Beinart R.A."/>
            <person name="Corbett-Detig R."/>
        </authorList>
    </citation>
    <scope>NUCLEOTIDE SEQUENCE [LARGE SCALE GENOMIC DNA]</scope>
    <source>
        <strain evidence="1">455</strain>
    </source>
</reference>
<dbReference type="AlphaFoldDB" id="A0A853F3J1"/>
<comment type="caution">
    <text evidence="1">The sequence shown here is derived from an EMBL/GenBank/DDBJ whole genome shotgun (WGS) entry which is preliminary data.</text>
</comment>
<evidence type="ECO:0000313" key="2">
    <source>
        <dbReference type="Proteomes" id="UP000568751"/>
    </source>
</evidence>
<dbReference type="Proteomes" id="UP000568751">
    <property type="component" value="Unassembled WGS sequence"/>
</dbReference>
<gene>
    <name evidence="1" type="ORF">H0A76_06480</name>
</gene>
<name>A0A853F3J1_9GAMM</name>
<organism evidence="1 2">
    <name type="scientific">Candidatus Thiodubiliella endoseptemdiera</name>
    <dbReference type="NCBI Taxonomy" id="2738886"/>
    <lineage>
        <taxon>Bacteria</taxon>
        <taxon>Pseudomonadati</taxon>
        <taxon>Pseudomonadota</taxon>
        <taxon>Gammaproteobacteria</taxon>
        <taxon>Candidatus Pseudothioglobaceae</taxon>
        <taxon>Candidatus Thiodubiliella</taxon>
    </lineage>
</organism>
<protein>
    <recommendedName>
        <fullName evidence="3">Methyltransferase domain-containing protein</fullName>
    </recommendedName>
</protein>